<reference evidence="11" key="1">
    <citation type="submission" date="2023-06" db="EMBL/GenBank/DDBJ databases">
        <authorList>
            <person name="Zhang S."/>
        </authorList>
    </citation>
    <scope>NUCLEOTIDE SEQUENCE</scope>
    <source>
        <strain evidence="11">SG2303</strain>
    </source>
</reference>
<evidence type="ECO:0000256" key="7">
    <source>
        <dbReference type="ARBA" id="ARBA00023136"/>
    </source>
</evidence>
<feature type="transmembrane region" description="Helical" evidence="8">
    <location>
        <begin position="95"/>
        <end position="124"/>
    </location>
</feature>
<dbReference type="PANTHER" id="PTHR43848:SF2">
    <property type="entry name" value="PUTRESCINE TRANSPORT SYSTEM PERMEASE PROTEIN POTI"/>
    <property type="match status" value="1"/>
</dbReference>
<keyword evidence="12" id="KW-1185">Reference proteome</keyword>
<organism evidence="11 12">
    <name type="scientific">Crenobacter oryzisoli</name>
    <dbReference type="NCBI Taxonomy" id="3056844"/>
    <lineage>
        <taxon>Bacteria</taxon>
        <taxon>Pseudomonadati</taxon>
        <taxon>Pseudomonadota</taxon>
        <taxon>Betaproteobacteria</taxon>
        <taxon>Neisseriales</taxon>
        <taxon>Neisseriaceae</taxon>
        <taxon>Crenobacter</taxon>
    </lineage>
</organism>
<evidence type="ECO:0000256" key="5">
    <source>
        <dbReference type="ARBA" id="ARBA00022692"/>
    </source>
</evidence>
<dbReference type="InterPro" id="IPR035906">
    <property type="entry name" value="MetI-like_sf"/>
</dbReference>
<gene>
    <name evidence="11" type="ORF">QU481_04885</name>
</gene>
<dbReference type="RefSeq" id="WP_289828780.1">
    <property type="nucleotide sequence ID" value="NZ_JAUEDK010000006.1"/>
</dbReference>
<keyword evidence="5 8" id="KW-0812">Transmembrane</keyword>
<feature type="transmembrane region" description="Helical" evidence="8">
    <location>
        <begin position="177"/>
        <end position="200"/>
    </location>
</feature>
<keyword evidence="7 8" id="KW-0472">Membrane</keyword>
<dbReference type="InterPro" id="IPR051789">
    <property type="entry name" value="Bact_Polyamine_Transport"/>
</dbReference>
<evidence type="ECO:0000313" key="11">
    <source>
        <dbReference type="EMBL" id="MDN0074225.1"/>
    </source>
</evidence>
<accession>A0ABT7XKF4</accession>
<feature type="transmembrane region" description="Helical" evidence="8">
    <location>
        <begin position="136"/>
        <end position="156"/>
    </location>
</feature>
<sequence>MIKPSKPLSVSVLGLGYLFLYLPIILLVIYSFNESKLVTVWSGFSTKWYAALLDDDELITAAWLSLKIALMTAFAAVAIGTWAGFVLARFGRFRMLTLFTAMINAPLVIPEVIQGISLLLLFVAMEQMLGWPQGRGIFTIWIGHVMLCVSYVAIVVQSRVKELNMAYEEAAMDLGATPLKVFFVITLPLIAQALISGWLLSFTLSLDDLVLTAFLSGPGSSTLPLVVFSRVRLGLNPEMNALATIFILLVSIGVVAANQYMRASERRRAREMRMAFQNEPTVVETGDSPAMARSARGAGEPSLLTRKGAQS</sequence>
<feature type="transmembrane region" description="Helical" evidence="8">
    <location>
        <begin position="241"/>
        <end position="261"/>
    </location>
</feature>
<evidence type="ECO:0000256" key="2">
    <source>
        <dbReference type="ARBA" id="ARBA00007069"/>
    </source>
</evidence>
<dbReference type="Pfam" id="PF00528">
    <property type="entry name" value="BPD_transp_1"/>
    <property type="match status" value="1"/>
</dbReference>
<dbReference type="Proteomes" id="UP001168540">
    <property type="component" value="Unassembled WGS sequence"/>
</dbReference>
<dbReference type="CDD" id="cd06261">
    <property type="entry name" value="TM_PBP2"/>
    <property type="match status" value="1"/>
</dbReference>
<name>A0ABT7XKF4_9NEIS</name>
<dbReference type="PANTHER" id="PTHR43848">
    <property type="entry name" value="PUTRESCINE TRANSPORT SYSTEM PERMEASE PROTEIN POTI"/>
    <property type="match status" value="1"/>
</dbReference>
<evidence type="ECO:0000256" key="3">
    <source>
        <dbReference type="ARBA" id="ARBA00022448"/>
    </source>
</evidence>
<feature type="domain" description="ABC transmembrane type-1" evidence="10">
    <location>
        <begin position="62"/>
        <end position="257"/>
    </location>
</feature>
<dbReference type="SUPFAM" id="SSF161098">
    <property type="entry name" value="MetI-like"/>
    <property type="match status" value="1"/>
</dbReference>
<feature type="region of interest" description="Disordered" evidence="9">
    <location>
        <begin position="284"/>
        <end position="311"/>
    </location>
</feature>
<evidence type="ECO:0000256" key="9">
    <source>
        <dbReference type="SAM" id="MobiDB-lite"/>
    </source>
</evidence>
<evidence type="ECO:0000259" key="10">
    <source>
        <dbReference type="PROSITE" id="PS50928"/>
    </source>
</evidence>
<evidence type="ECO:0000313" key="12">
    <source>
        <dbReference type="Proteomes" id="UP001168540"/>
    </source>
</evidence>
<dbReference type="Gene3D" id="1.10.3720.10">
    <property type="entry name" value="MetI-like"/>
    <property type="match status" value="1"/>
</dbReference>
<feature type="transmembrane region" description="Helical" evidence="8">
    <location>
        <begin position="68"/>
        <end position="88"/>
    </location>
</feature>
<keyword evidence="3 8" id="KW-0813">Transport</keyword>
<keyword evidence="4" id="KW-1003">Cell membrane</keyword>
<comment type="subcellular location">
    <subcellularLocation>
        <location evidence="1 8">Cell membrane</location>
        <topology evidence="1 8">Multi-pass membrane protein</topology>
    </subcellularLocation>
</comment>
<keyword evidence="6 8" id="KW-1133">Transmembrane helix</keyword>
<comment type="similarity">
    <text evidence="2">Belongs to the binding-protein-dependent transport system permease family. CysTW subfamily.</text>
</comment>
<evidence type="ECO:0000256" key="6">
    <source>
        <dbReference type="ARBA" id="ARBA00022989"/>
    </source>
</evidence>
<dbReference type="EMBL" id="JAUEDK010000006">
    <property type="protein sequence ID" value="MDN0074225.1"/>
    <property type="molecule type" value="Genomic_DNA"/>
</dbReference>
<protein>
    <submittedName>
        <fullName evidence="11">ABC transporter permease subunit</fullName>
    </submittedName>
</protein>
<dbReference type="InterPro" id="IPR000515">
    <property type="entry name" value="MetI-like"/>
</dbReference>
<proteinExistence type="inferred from homology"/>
<evidence type="ECO:0000256" key="1">
    <source>
        <dbReference type="ARBA" id="ARBA00004651"/>
    </source>
</evidence>
<evidence type="ECO:0000256" key="8">
    <source>
        <dbReference type="RuleBase" id="RU363032"/>
    </source>
</evidence>
<evidence type="ECO:0000256" key="4">
    <source>
        <dbReference type="ARBA" id="ARBA00022475"/>
    </source>
</evidence>
<comment type="caution">
    <text evidence="11">The sequence shown here is derived from an EMBL/GenBank/DDBJ whole genome shotgun (WGS) entry which is preliminary data.</text>
</comment>
<feature type="transmembrane region" description="Helical" evidence="8">
    <location>
        <begin position="12"/>
        <end position="32"/>
    </location>
</feature>
<dbReference type="PROSITE" id="PS50928">
    <property type="entry name" value="ABC_TM1"/>
    <property type="match status" value="1"/>
</dbReference>